<proteinExistence type="predicted"/>
<reference evidence="1" key="1">
    <citation type="journal article" name="BMC Genomics">
        <title>Long-read sequencing and de novo genome assembly of marine medaka (Oryzias melastigma).</title>
        <authorList>
            <person name="Liang P."/>
            <person name="Saqib H.S.A."/>
            <person name="Ni X."/>
            <person name="Shen Y."/>
        </authorList>
    </citation>
    <scope>NUCLEOTIDE SEQUENCE</scope>
    <source>
        <strain evidence="1">Bigg-433</strain>
    </source>
</reference>
<accession>A0A834FRH0</accession>
<gene>
    <name evidence="1" type="ORF">FQA47_025274</name>
</gene>
<name>A0A834FRH0_ORYME</name>
<dbReference type="AlphaFoldDB" id="A0A834FRH0"/>
<comment type="caution">
    <text evidence="1">The sequence shown here is derived from an EMBL/GenBank/DDBJ whole genome shotgun (WGS) entry which is preliminary data.</text>
</comment>
<sequence>MALMPDAHLKDNGGGMECKRCSAAFQGYHGDQKQSRKSGLDTRPSPLRYLSVDSELLLSGRYCVLAPSIIHERRCEESKGGAESALSDTPAVKIKHRLHSEPL</sequence>
<evidence type="ECO:0000313" key="1">
    <source>
        <dbReference type="EMBL" id="KAF6739203.1"/>
    </source>
</evidence>
<dbReference type="EMBL" id="WKFB01000014">
    <property type="protein sequence ID" value="KAF6739203.1"/>
    <property type="molecule type" value="Genomic_DNA"/>
</dbReference>
<dbReference type="Proteomes" id="UP000646548">
    <property type="component" value="Unassembled WGS sequence"/>
</dbReference>
<protein>
    <submittedName>
        <fullName evidence="1">Uncharacterized protein</fullName>
    </submittedName>
</protein>
<organism evidence="1 2">
    <name type="scientific">Oryzias melastigma</name>
    <name type="common">Marine medaka</name>
    <dbReference type="NCBI Taxonomy" id="30732"/>
    <lineage>
        <taxon>Eukaryota</taxon>
        <taxon>Metazoa</taxon>
        <taxon>Chordata</taxon>
        <taxon>Craniata</taxon>
        <taxon>Vertebrata</taxon>
        <taxon>Euteleostomi</taxon>
        <taxon>Actinopterygii</taxon>
        <taxon>Neopterygii</taxon>
        <taxon>Teleostei</taxon>
        <taxon>Neoteleostei</taxon>
        <taxon>Acanthomorphata</taxon>
        <taxon>Ovalentaria</taxon>
        <taxon>Atherinomorphae</taxon>
        <taxon>Beloniformes</taxon>
        <taxon>Adrianichthyidae</taxon>
        <taxon>Oryziinae</taxon>
        <taxon>Oryzias</taxon>
    </lineage>
</organism>
<evidence type="ECO:0000313" key="2">
    <source>
        <dbReference type="Proteomes" id="UP000646548"/>
    </source>
</evidence>